<reference evidence="4 5" key="1">
    <citation type="submission" date="2019-07" db="EMBL/GenBank/DDBJ databases">
        <title>Whole genome shotgun sequence of Alkalibacterium kapii NBRC 103247.</title>
        <authorList>
            <person name="Hosoyama A."/>
            <person name="Uohara A."/>
            <person name="Ohji S."/>
            <person name="Ichikawa N."/>
        </authorList>
    </citation>
    <scope>NUCLEOTIDE SEQUENCE [LARGE SCALE GENOMIC DNA]</scope>
    <source>
        <strain evidence="4 5">NBRC 103247</strain>
    </source>
</reference>
<evidence type="ECO:0000313" key="4">
    <source>
        <dbReference type="EMBL" id="GEK91460.1"/>
    </source>
</evidence>
<dbReference type="InterPro" id="IPR028979">
    <property type="entry name" value="Ser_kin/Pase_Hpr-like_N_sf"/>
</dbReference>
<proteinExistence type="predicted"/>
<dbReference type="Gene3D" id="1.10.10.10">
    <property type="entry name" value="Winged helix-like DNA-binding domain superfamily/Winged helix DNA-binding domain"/>
    <property type="match status" value="1"/>
</dbReference>
<keyword evidence="1 2" id="KW-0129">CBS domain</keyword>
<evidence type="ECO:0000256" key="1">
    <source>
        <dbReference type="ARBA" id="ARBA00023122"/>
    </source>
</evidence>
<dbReference type="PANTHER" id="PTHR43080:SF2">
    <property type="entry name" value="CBS DOMAIN-CONTAINING PROTEIN"/>
    <property type="match status" value="1"/>
</dbReference>
<dbReference type="SUPFAM" id="SSF46785">
    <property type="entry name" value="Winged helix' DNA-binding domain"/>
    <property type="match status" value="1"/>
</dbReference>
<evidence type="ECO:0000313" key="5">
    <source>
        <dbReference type="Proteomes" id="UP000321662"/>
    </source>
</evidence>
<dbReference type="Gene3D" id="3.40.1390.20">
    <property type="entry name" value="HprK N-terminal domain-like"/>
    <property type="match status" value="1"/>
</dbReference>
<sequence>MKTKHEQILAFIEALPVGEKLSVRLIAKELKVSEGTAYRAIKEADNIGLVSTIQRVGTVRIEPKNNDNIENLTYREIVKVIDGEVHGGSLGLDKTLTKFTIGAMTEEAMLRYISEKSLMIVGNRDKAQELSLRNGAAVLITGGFKPSSSVIQLANQKKLPLLSTSYDTFTVGTMINRAMTDQLIKKEILQVHTIYTPIERTQYLKKDDTVYAYRILNQESKHSRFPVVLPDMRLAGIVTAKDVVGQEDTVKVEKVMTKNPDYAKKYMSVASIAHTMIWDGLEVMPVVSGDMTLVGIISRQDIMKAMQTIQKQPQSGDTIADQINQVIRESGDDNYTFQVTPQSIDSMGTISFGVLSEVITESVYNYLSKLKKKNLVVEQMNLHYFNMIHLGNSLKIKPVIFDENRRSARLDVQIYSENDLAAKAMIICQLIQKK</sequence>
<dbReference type="InterPro" id="IPR010766">
    <property type="entry name" value="DRTGG"/>
</dbReference>
<dbReference type="InterPro" id="IPR036388">
    <property type="entry name" value="WH-like_DNA-bd_sf"/>
</dbReference>
<organism evidence="4 5">
    <name type="scientific">Alkalibacterium kapii</name>
    <dbReference type="NCBI Taxonomy" id="426704"/>
    <lineage>
        <taxon>Bacteria</taxon>
        <taxon>Bacillati</taxon>
        <taxon>Bacillota</taxon>
        <taxon>Bacilli</taxon>
        <taxon>Lactobacillales</taxon>
        <taxon>Carnobacteriaceae</taxon>
        <taxon>Alkalibacterium</taxon>
    </lineage>
</organism>
<dbReference type="SUPFAM" id="SSF54631">
    <property type="entry name" value="CBS-domain pair"/>
    <property type="match status" value="1"/>
</dbReference>
<evidence type="ECO:0000256" key="2">
    <source>
        <dbReference type="PROSITE-ProRule" id="PRU00703"/>
    </source>
</evidence>
<dbReference type="RefSeq" id="WP_146924287.1">
    <property type="nucleotide sequence ID" value="NZ_BJUY01000011.1"/>
</dbReference>
<feature type="domain" description="CBS" evidence="3">
    <location>
        <begin position="256"/>
        <end position="318"/>
    </location>
</feature>
<dbReference type="InterPro" id="IPR029069">
    <property type="entry name" value="HotDog_dom_sf"/>
</dbReference>
<keyword evidence="5" id="KW-1185">Reference proteome</keyword>
<dbReference type="Gene3D" id="3.10.129.10">
    <property type="entry name" value="Hotdog Thioesterase"/>
    <property type="match status" value="1"/>
</dbReference>
<dbReference type="AlphaFoldDB" id="A0A511ATE0"/>
<comment type="caution">
    <text evidence="4">The sequence shown here is derived from an EMBL/GenBank/DDBJ whole genome shotgun (WGS) entry which is preliminary data.</text>
</comment>
<dbReference type="Pfam" id="PF07085">
    <property type="entry name" value="DRTGG"/>
    <property type="match status" value="1"/>
</dbReference>
<gene>
    <name evidence="4" type="ORF">AKA01nite_10820</name>
</gene>
<protein>
    <recommendedName>
        <fullName evidence="3">CBS domain-containing protein</fullName>
    </recommendedName>
</protein>
<dbReference type="SUPFAM" id="SSF54637">
    <property type="entry name" value="Thioesterase/thiol ester dehydrase-isomerase"/>
    <property type="match status" value="1"/>
</dbReference>
<name>A0A511ATE0_9LACT</name>
<dbReference type="InterPro" id="IPR051257">
    <property type="entry name" value="Diverse_CBS-Domain"/>
</dbReference>
<dbReference type="EMBL" id="BJUY01000011">
    <property type="protein sequence ID" value="GEK91460.1"/>
    <property type="molecule type" value="Genomic_DNA"/>
</dbReference>
<accession>A0A511ATE0</accession>
<dbReference type="PANTHER" id="PTHR43080">
    <property type="entry name" value="CBS DOMAIN-CONTAINING PROTEIN CBSX3, MITOCHONDRIAL"/>
    <property type="match status" value="1"/>
</dbReference>
<dbReference type="SUPFAM" id="SSF75138">
    <property type="entry name" value="HprK N-terminal domain-like"/>
    <property type="match status" value="1"/>
</dbReference>
<evidence type="ECO:0000259" key="3">
    <source>
        <dbReference type="PROSITE" id="PS51371"/>
    </source>
</evidence>
<dbReference type="CDD" id="cd04596">
    <property type="entry name" value="CBS_pair_DRTGG_assoc"/>
    <property type="match status" value="1"/>
</dbReference>
<dbReference type="OrthoDB" id="1790451at2"/>
<dbReference type="Pfam" id="PF00571">
    <property type="entry name" value="CBS"/>
    <property type="match status" value="2"/>
</dbReference>
<dbReference type="InterPro" id="IPR000644">
    <property type="entry name" value="CBS_dom"/>
</dbReference>
<dbReference type="PROSITE" id="PS51371">
    <property type="entry name" value="CBS"/>
    <property type="match status" value="1"/>
</dbReference>
<dbReference type="Proteomes" id="UP000321662">
    <property type="component" value="Unassembled WGS sequence"/>
</dbReference>
<dbReference type="InterPro" id="IPR036390">
    <property type="entry name" value="WH_DNA-bd_sf"/>
</dbReference>
<dbReference type="InterPro" id="IPR046342">
    <property type="entry name" value="CBS_dom_sf"/>
</dbReference>
<dbReference type="Gene3D" id="3.10.580.10">
    <property type="entry name" value="CBS-domain"/>
    <property type="match status" value="1"/>
</dbReference>